<evidence type="ECO:0000313" key="3">
    <source>
        <dbReference type="Proteomes" id="UP001166286"/>
    </source>
</evidence>
<evidence type="ECO:0000256" key="1">
    <source>
        <dbReference type="SAM" id="MobiDB-lite"/>
    </source>
</evidence>
<evidence type="ECO:0000313" key="2">
    <source>
        <dbReference type="EMBL" id="KAK0515634.1"/>
    </source>
</evidence>
<dbReference type="InterPro" id="IPR012340">
    <property type="entry name" value="NA-bd_OB-fold"/>
</dbReference>
<dbReference type="GO" id="GO:0003697">
    <property type="term" value="F:single-stranded DNA binding"/>
    <property type="evidence" value="ECO:0007669"/>
    <property type="project" value="TreeGrafter"/>
</dbReference>
<comment type="caution">
    <text evidence="2">The sequence shown here is derived from an EMBL/GenBank/DDBJ whole genome shotgun (WGS) entry which is preliminary data.</text>
</comment>
<protein>
    <recommendedName>
        <fullName evidence="4">Nucleic acid-binding protein</fullName>
    </recommendedName>
</protein>
<sequence length="494" mass="54340">MPAQTSSIQSFFQPEVPSSHKSHRRPSSKTDTNDGFTSSEVEAASHPSLHRWQPRTTYNEVDIGSLVPGPGCVALMGRVANFYDQVLNSKSPQAAKGCLKIIVKDDTGAFAVKLWYAKVDYKLRLGHLVSIWAPHISNAESSSLILQDASLVTSIFPERDNSCYFMVQENSDEGVLCKTPLGYRDGKQLDGLITLKNYIDGGYEVPGAKVLICVKSIGGRKTFSTKKGVQTEKVDVNISDDTADATLTLWSRTAASASYWKPSYTILLMTNPSFKGDRRPTLSLNQATQVDVDPCMDDAYWLRGYAQRLTKRDHVNEPFPDGVFDIEGISEAEVKVLFTLAAIDEFARAAPPAANSPAEQFTGYLSLTILELNIYTLYQRSQLFSTECCGVPLYANTTATKCKQCEADIALRINPRLVGLLLDESGALNPGKLIWSPTAWTQLLGRSAEDLAKAAENVVLIKYLENRLLFLRVAVLFGWSSEVGRLCVLGVTII</sequence>
<dbReference type="GO" id="GO:0008310">
    <property type="term" value="F:single-stranded DNA 3'-5' DNA exonuclease activity"/>
    <property type="evidence" value="ECO:0007669"/>
    <property type="project" value="TreeGrafter"/>
</dbReference>
<keyword evidence="3" id="KW-1185">Reference proteome</keyword>
<gene>
    <name evidence="2" type="ORF">JMJ35_001668</name>
</gene>
<reference evidence="2" key="1">
    <citation type="submission" date="2023-03" db="EMBL/GenBank/DDBJ databases">
        <title>Complete genome of Cladonia borealis.</title>
        <authorList>
            <person name="Park H."/>
        </authorList>
    </citation>
    <scope>NUCLEOTIDE SEQUENCE</scope>
    <source>
        <strain evidence="2">ANT050790</strain>
    </source>
</reference>
<dbReference type="GO" id="GO:0000712">
    <property type="term" value="P:resolution of meiotic recombination intermediates"/>
    <property type="evidence" value="ECO:0007669"/>
    <property type="project" value="TreeGrafter"/>
</dbReference>
<dbReference type="InterPro" id="IPR052469">
    <property type="entry name" value="MEIOB"/>
</dbReference>
<dbReference type="PANTHER" id="PTHR21166">
    <property type="entry name" value="CELL DIVISION CONTROL PROTEIN 24 OB DOMAIN-CONTAINING PROTEIN-RELATED"/>
    <property type="match status" value="1"/>
</dbReference>
<accession>A0AA39R8J9</accession>
<dbReference type="EMBL" id="JAFEKC020000003">
    <property type="protein sequence ID" value="KAK0515634.1"/>
    <property type="molecule type" value="Genomic_DNA"/>
</dbReference>
<dbReference type="AlphaFoldDB" id="A0AA39R8J9"/>
<name>A0AA39R8J9_9LECA</name>
<proteinExistence type="predicted"/>
<dbReference type="Gene3D" id="2.40.50.140">
    <property type="entry name" value="Nucleic acid-binding proteins"/>
    <property type="match status" value="1"/>
</dbReference>
<dbReference type="Proteomes" id="UP001166286">
    <property type="component" value="Unassembled WGS sequence"/>
</dbReference>
<dbReference type="SUPFAM" id="SSF50249">
    <property type="entry name" value="Nucleic acid-binding proteins"/>
    <property type="match status" value="1"/>
</dbReference>
<evidence type="ECO:0008006" key="4">
    <source>
        <dbReference type="Google" id="ProtNLM"/>
    </source>
</evidence>
<feature type="compositionally biased region" description="Polar residues" evidence="1">
    <location>
        <begin position="1"/>
        <end position="12"/>
    </location>
</feature>
<dbReference type="PANTHER" id="PTHR21166:SF2">
    <property type="entry name" value="CELL DIVISION CONTROL PROTEIN 24 OB DOMAIN-CONTAINING PROTEIN-RELATED"/>
    <property type="match status" value="1"/>
</dbReference>
<feature type="region of interest" description="Disordered" evidence="1">
    <location>
        <begin position="1"/>
        <end position="49"/>
    </location>
</feature>
<organism evidence="2 3">
    <name type="scientific">Cladonia borealis</name>
    <dbReference type="NCBI Taxonomy" id="184061"/>
    <lineage>
        <taxon>Eukaryota</taxon>
        <taxon>Fungi</taxon>
        <taxon>Dikarya</taxon>
        <taxon>Ascomycota</taxon>
        <taxon>Pezizomycotina</taxon>
        <taxon>Lecanoromycetes</taxon>
        <taxon>OSLEUM clade</taxon>
        <taxon>Lecanoromycetidae</taxon>
        <taxon>Lecanorales</taxon>
        <taxon>Lecanorineae</taxon>
        <taxon>Cladoniaceae</taxon>
        <taxon>Cladonia</taxon>
    </lineage>
</organism>